<evidence type="ECO:0000313" key="2">
    <source>
        <dbReference type="EMBL" id="MBC5767646.1"/>
    </source>
</evidence>
<dbReference type="AlphaFoldDB" id="A0A923S4N2"/>
<proteinExistence type="predicted"/>
<sequence>MQSSSTNAIAVFPRAALSNRAAEDVLLPAGQNLADDVRRIWANVARPANNGDDGEAGHRRRSRHIVRFYRELADLGHPITRVEQLDERHAVALLDHWRRSKKALSTIRGEWSLLRAWAAAIGKPEVVRPLTLYWKESIKRPPQPAPGHSARHQDITLLNALRAGSDATHYWVERACAVLHLTVAEAMTLDCQPILRFLEGRRNVDLKARLCAAIATRPHEAREVAQSILAFLQSVGREVLLWQSVDLAKAVTRHANHLAYQRRQLKKKQVVFRQAT</sequence>
<keyword evidence="3" id="KW-1185">Reference proteome</keyword>
<comment type="caution">
    <text evidence="2">The sequence shown here is derived from an EMBL/GenBank/DDBJ whole genome shotgun (WGS) entry which is preliminary data.</text>
</comment>
<organism evidence="2 3">
    <name type="scientific">Ramlibacter albus</name>
    <dbReference type="NCBI Taxonomy" id="2079448"/>
    <lineage>
        <taxon>Bacteria</taxon>
        <taxon>Pseudomonadati</taxon>
        <taxon>Pseudomonadota</taxon>
        <taxon>Betaproteobacteria</taxon>
        <taxon>Burkholderiales</taxon>
        <taxon>Comamonadaceae</taxon>
        <taxon>Ramlibacter</taxon>
    </lineage>
</organism>
<dbReference type="InterPro" id="IPR024457">
    <property type="entry name" value="Putative_integrase_N"/>
</dbReference>
<name>A0A923S4N2_9BURK</name>
<gene>
    <name evidence="2" type="ORF">H8R02_24485</name>
</gene>
<protein>
    <recommendedName>
        <fullName evidence="1">Putative integrase N-terminal domain-containing protein</fullName>
    </recommendedName>
</protein>
<accession>A0A923S4N2</accession>
<dbReference type="EMBL" id="JACORU010000011">
    <property type="protein sequence ID" value="MBC5767646.1"/>
    <property type="molecule type" value="Genomic_DNA"/>
</dbReference>
<reference evidence="2" key="1">
    <citation type="submission" date="2020-08" db="EMBL/GenBank/DDBJ databases">
        <title>Ramlibacter sp. GTP1 16S ribosomal RNA gene genome sequencing and assembly.</title>
        <authorList>
            <person name="Kang M."/>
        </authorList>
    </citation>
    <scope>NUCLEOTIDE SEQUENCE</scope>
    <source>
        <strain evidence="2">GTP1</strain>
    </source>
</reference>
<dbReference type="Proteomes" id="UP000596827">
    <property type="component" value="Unassembled WGS sequence"/>
</dbReference>
<feature type="domain" description="Putative integrase N-terminal" evidence="1">
    <location>
        <begin position="60"/>
        <end position="125"/>
    </location>
</feature>
<evidence type="ECO:0000313" key="3">
    <source>
        <dbReference type="Proteomes" id="UP000596827"/>
    </source>
</evidence>
<evidence type="ECO:0000259" key="1">
    <source>
        <dbReference type="Pfam" id="PF12834"/>
    </source>
</evidence>
<dbReference type="Pfam" id="PF12834">
    <property type="entry name" value="Phage_int_SAM_2"/>
    <property type="match status" value="1"/>
</dbReference>
<dbReference type="RefSeq" id="WP_187084129.1">
    <property type="nucleotide sequence ID" value="NZ_JACORU010000011.1"/>
</dbReference>